<name>X6P1M8_RETFI</name>
<sequence length="179" mass="20382">MLIKDQHKQQNKTKQNKTRHINECLLLLVLGVICDVMYALLRHISELFLETVKDFPNVINHSSPMDKQLVIALVKHGAEHGDTRLAKACNEWLTNVESNAIRWLDTNILLGEWIESHVLSSSLKYLSKQVCKVCDIEKEIADCMYHEASHDAYALYVTLAALQQFFTSVGVFRKAISVS</sequence>
<accession>X6P1M8</accession>
<dbReference type="AlphaFoldDB" id="X6P1M8"/>
<keyword evidence="1" id="KW-1133">Transmembrane helix</keyword>
<organism evidence="2 3">
    <name type="scientific">Reticulomyxa filosa</name>
    <dbReference type="NCBI Taxonomy" id="46433"/>
    <lineage>
        <taxon>Eukaryota</taxon>
        <taxon>Sar</taxon>
        <taxon>Rhizaria</taxon>
        <taxon>Retaria</taxon>
        <taxon>Foraminifera</taxon>
        <taxon>Monothalamids</taxon>
        <taxon>Reticulomyxidae</taxon>
        <taxon>Reticulomyxa</taxon>
    </lineage>
</organism>
<keyword evidence="1" id="KW-0812">Transmembrane</keyword>
<feature type="transmembrane region" description="Helical" evidence="1">
    <location>
        <begin position="21"/>
        <end position="41"/>
    </location>
</feature>
<comment type="caution">
    <text evidence="2">The sequence shown here is derived from an EMBL/GenBank/DDBJ whole genome shotgun (WGS) entry which is preliminary data.</text>
</comment>
<dbReference type="Proteomes" id="UP000023152">
    <property type="component" value="Unassembled WGS sequence"/>
</dbReference>
<reference evidence="2 3" key="1">
    <citation type="journal article" date="2013" name="Curr. Biol.">
        <title>The Genome of the Foraminiferan Reticulomyxa filosa.</title>
        <authorList>
            <person name="Glockner G."/>
            <person name="Hulsmann N."/>
            <person name="Schleicher M."/>
            <person name="Noegel A.A."/>
            <person name="Eichinger L."/>
            <person name="Gallinger C."/>
            <person name="Pawlowski J."/>
            <person name="Sierra R."/>
            <person name="Euteneuer U."/>
            <person name="Pillet L."/>
            <person name="Moustafa A."/>
            <person name="Platzer M."/>
            <person name="Groth M."/>
            <person name="Szafranski K."/>
            <person name="Schliwa M."/>
        </authorList>
    </citation>
    <scope>NUCLEOTIDE SEQUENCE [LARGE SCALE GENOMIC DNA]</scope>
</reference>
<dbReference type="EMBL" id="ASPP01004923">
    <property type="protein sequence ID" value="ETO31452.1"/>
    <property type="molecule type" value="Genomic_DNA"/>
</dbReference>
<keyword evidence="3" id="KW-1185">Reference proteome</keyword>
<evidence type="ECO:0000313" key="3">
    <source>
        <dbReference type="Proteomes" id="UP000023152"/>
    </source>
</evidence>
<protein>
    <submittedName>
        <fullName evidence="2">Uncharacterized protein</fullName>
    </submittedName>
</protein>
<evidence type="ECO:0000313" key="2">
    <source>
        <dbReference type="EMBL" id="ETO31452.1"/>
    </source>
</evidence>
<proteinExistence type="predicted"/>
<evidence type="ECO:0000256" key="1">
    <source>
        <dbReference type="SAM" id="Phobius"/>
    </source>
</evidence>
<gene>
    <name evidence="2" type="ORF">RFI_05666</name>
</gene>
<keyword evidence="1" id="KW-0472">Membrane</keyword>